<dbReference type="InterPro" id="IPR013087">
    <property type="entry name" value="Znf_C2H2_type"/>
</dbReference>
<feature type="region of interest" description="Disordered" evidence="1">
    <location>
        <begin position="45"/>
        <end position="67"/>
    </location>
</feature>
<keyword evidence="5" id="KW-1185">Reference proteome</keyword>
<gene>
    <name evidence="3" type="ORF">DPMN_124478</name>
    <name evidence="4" type="ORF">DPMN_126030</name>
</gene>
<dbReference type="EMBL" id="JAIWYP010000005">
    <property type="protein sequence ID" value="KAH3822688.1"/>
    <property type="molecule type" value="Genomic_DNA"/>
</dbReference>
<dbReference type="InterPro" id="IPR036236">
    <property type="entry name" value="Znf_C2H2_sf"/>
</dbReference>
<dbReference type="Gene3D" id="3.30.160.60">
    <property type="entry name" value="Classic Zinc Finger"/>
    <property type="match status" value="1"/>
</dbReference>
<dbReference type="Proteomes" id="UP000828390">
    <property type="component" value="Unassembled WGS sequence"/>
</dbReference>
<feature type="domain" description="U1-type" evidence="2">
    <location>
        <begin position="26"/>
        <end position="60"/>
    </location>
</feature>
<evidence type="ECO:0000256" key="1">
    <source>
        <dbReference type="SAM" id="MobiDB-lite"/>
    </source>
</evidence>
<name>A0A9D4GVD9_DREPO</name>
<comment type="caution">
    <text evidence="4">The sequence shown here is derived from an EMBL/GenBank/DDBJ whole genome shotgun (WGS) entry which is preliminary data.</text>
</comment>
<evidence type="ECO:0000313" key="4">
    <source>
        <dbReference type="EMBL" id="KAH3824199.1"/>
    </source>
</evidence>
<evidence type="ECO:0000313" key="3">
    <source>
        <dbReference type="EMBL" id="KAH3822688.1"/>
    </source>
</evidence>
<dbReference type="GO" id="GO:0003676">
    <property type="term" value="F:nucleic acid binding"/>
    <property type="evidence" value="ECO:0007669"/>
    <property type="project" value="InterPro"/>
</dbReference>
<protein>
    <recommendedName>
        <fullName evidence="2">U1-type domain-containing protein</fullName>
    </recommendedName>
</protein>
<dbReference type="EMBL" id="JAIWYP010000005">
    <property type="protein sequence ID" value="KAH3824199.1"/>
    <property type="molecule type" value="Genomic_DNA"/>
</dbReference>
<evidence type="ECO:0000313" key="5">
    <source>
        <dbReference type="Proteomes" id="UP000828390"/>
    </source>
</evidence>
<dbReference type="InterPro" id="IPR003604">
    <property type="entry name" value="Matrin/U1-like-C_Znf_C2H2"/>
</dbReference>
<organism evidence="4 5">
    <name type="scientific">Dreissena polymorpha</name>
    <name type="common">Zebra mussel</name>
    <name type="synonym">Mytilus polymorpha</name>
    <dbReference type="NCBI Taxonomy" id="45954"/>
    <lineage>
        <taxon>Eukaryota</taxon>
        <taxon>Metazoa</taxon>
        <taxon>Spiralia</taxon>
        <taxon>Lophotrochozoa</taxon>
        <taxon>Mollusca</taxon>
        <taxon>Bivalvia</taxon>
        <taxon>Autobranchia</taxon>
        <taxon>Heteroconchia</taxon>
        <taxon>Euheterodonta</taxon>
        <taxon>Imparidentia</taxon>
        <taxon>Neoheterodontei</taxon>
        <taxon>Myida</taxon>
        <taxon>Dreissenoidea</taxon>
        <taxon>Dreissenidae</taxon>
        <taxon>Dreissena</taxon>
    </lineage>
</organism>
<dbReference type="AlphaFoldDB" id="A0A9D4GVD9"/>
<dbReference type="PANTHER" id="PTHR46786">
    <property type="entry name" value="ZINC FINGER MATRIN-TYPE PROTEIN 3"/>
    <property type="match status" value="1"/>
</dbReference>
<dbReference type="SUPFAM" id="SSF57667">
    <property type="entry name" value="beta-beta-alpha zinc fingers"/>
    <property type="match status" value="1"/>
</dbReference>
<evidence type="ECO:0000259" key="2">
    <source>
        <dbReference type="SMART" id="SM00451"/>
    </source>
</evidence>
<accession>A0A9D4GVD9</accession>
<reference evidence="4" key="2">
    <citation type="submission" date="2020-11" db="EMBL/GenBank/DDBJ databases">
        <authorList>
            <person name="McCartney M.A."/>
            <person name="Auch B."/>
            <person name="Kono T."/>
            <person name="Mallez S."/>
            <person name="Becker A."/>
            <person name="Gohl D.M."/>
            <person name="Silverstein K.A.T."/>
            <person name="Koren S."/>
            <person name="Bechman K.B."/>
            <person name="Herman A."/>
            <person name="Abrahante J.E."/>
            <person name="Garbe J."/>
        </authorList>
    </citation>
    <scope>NUCLEOTIDE SEQUENCE</scope>
    <source>
        <strain evidence="4">Duluth1</strain>
        <tissue evidence="4">Whole animal</tissue>
    </source>
</reference>
<dbReference type="GO" id="GO:0008270">
    <property type="term" value="F:zinc ion binding"/>
    <property type="evidence" value="ECO:0007669"/>
    <property type="project" value="InterPro"/>
</dbReference>
<sequence>MPHLPTLLSFPTHPCDPQARVTLHLQDSDFCKLCCVEFSSEQQAEQHYSGKNHQKRLKQANMPEEQL</sequence>
<dbReference type="InterPro" id="IPR052644">
    <property type="entry name" value="ZMAT3"/>
</dbReference>
<dbReference type="PANTHER" id="PTHR46786:SF1">
    <property type="entry name" value="ZINC FINGER MATRIN-TYPE PROTEIN 3"/>
    <property type="match status" value="1"/>
</dbReference>
<dbReference type="Pfam" id="PF12874">
    <property type="entry name" value="zf-met"/>
    <property type="match status" value="1"/>
</dbReference>
<proteinExistence type="predicted"/>
<dbReference type="SMART" id="SM00451">
    <property type="entry name" value="ZnF_U1"/>
    <property type="match status" value="1"/>
</dbReference>
<reference evidence="4" key="1">
    <citation type="journal article" date="2019" name="bioRxiv">
        <title>The Genome of the Zebra Mussel, Dreissena polymorpha: A Resource for Invasive Species Research.</title>
        <authorList>
            <person name="McCartney M.A."/>
            <person name="Auch B."/>
            <person name="Kono T."/>
            <person name="Mallez S."/>
            <person name="Zhang Y."/>
            <person name="Obille A."/>
            <person name="Becker A."/>
            <person name="Abrahante J.E."/>
            <person name="Garbe J."/>
            <person name="Badalamenti J.P."/>
            <person name="Herman A."/>
            <person name="Mangelson H."/>
            <person name="Liachko I."/>
            <person name="Sullivan S."/>
            <person name="Sone E.D."/>
            <person name="Koren S."/>
            <person name="Silverstein K.A.T."/>
            <person name="Beckman K.B."/>
            <person name="Gohl D.M."/>
        </authorList>
    </citation>
    <scope>NUCLEOTIDE SEQUENCE</scope>
    <source>
        <strain evidence="4">Duluth1</strain>
        <tissue evidence="4">Whole animal</tissue>
    </source>
</reference>